<keyword evidence="1" id="KW-1133">Transmembrane helix</keyword>
<organism evidence="2 4">
    <name type="scientific">Plasmodium reichenowi</name>
    <dbReference type="NCBI Taxonomy" id="5854"/>
    <lineage>
        <taxon>Eukaryota</taxon>
        <taxon>Sar</taxon>
        <taxon>Alveolata</taxon>
        <taxon>Apicomplexa</taxon>
        <taxon>Aconoidasida</taxon>
        <taxon>Haemosporida</taxon>
        <taxon>Plasmodiidae</taxon>
        <taxon>Plasmodium</taxon>
        <taxon>Plasmodium (Laverania)</taxon>
    </lineage>
</organism>
<reference evidence="2" key="1">
    <citation type="submission" date="2014-01" db="EMBL/GenBank/DDBJ databases">
        <authorList>
            <person name="Aslett M."/>
        </authorList>
    </citation>
    <scope>NUCLEOTIDE SEQUENCE</scope>
    <source>
        <strain evidence="2">CDC</strain>
    </source>
</reference>
<reference evidence="3 5" key="3">
    <citation type="journal article" date="2016" name="Nat. Commun.">
        <title>Genomes of cryptic chimpanzee Plasmodium species reveal key evolutionary events leading to human malaria.</title>
        <authorList>
            <person name="Sundararaman S.A."/>
            <person name="Plenderleith L.J."/>
            <person name="Liu W."/>
            <person name="Loy D.E."/>
            <person name="Learn G.H."/>
            <person name="Li Y."/>
            <person name="Shaw K.S."/>
            <person name="Ayouba A."/>
            <person name="Peeters M."/>
            <person name="Speede S."/>
            <person name="Shaw G.M."/>
            <person name="Bushman F.D."/>
            <person name="Brisson D."/>
            <person name="Rayner J.C."/>
            <person name="Sharp P.M."/>
            <person name="Hahn B.H."/>
        </authorList>
    </citation>
    <scope>NUCLEOTIDE SEQUENCE [LARGE SCALE GENOMIC DNA]</scope>
    <source>
        <strain evidence="3 5">SY57</strain>
    </source>
</reference>
<dbReference type="AlphaFoldDB" id="A0A060S0M6"/>
<sequence length="122" mass="14947">MGSNPIFSFIFLFIIIMIFNLYYKLKKNLLLKKFKNIQIKNHNIKKIVYIKLFNILLKSKNSNNYIYNIINNKYKNIKLLYIISNNKYNLLLFKNINLWNVLLNYNIIFNNIYIIKNIFTYF</sequence>
<protein>
    <submittedName>
        <fullName evidence="2">Uncharacterized protein</fullName>
    </submittedName>
</protein>
<keyword evidence="1" id="KW-0812">Transmembrane</keyword>
<dbReference type="Proteomes" id="UP000076359">
    <property type="component" value="Apicoplast Pltd"/>
</dbReference>
<name>A0A060S0M6_PLARE</name>
<accession>A0A060S0M6</accession>
<keyword evidence="1" id="KW-0472">Membrane</keyword>
<feature type="transmembrane region" description="Helical" evidence="1">
    <location>
        <begin position="6"/>
        <end position="23"/>
    </location>
</feature>
<keyword evidence="4" id="KW-1185">Reference proteome</keyword>
<dbReference type="GeneID" id="24534081"/>
<gene>
    <name evidence="2" type="primary">ORF105</name>
    <name evidence="2" type="ORF">PRCDC_API04100</name>
    <name evidence="3" type="ORF">PRSY57_API04100</name>
</gene>
<evidence type="ECO:0000313" key="5">
    <source>
        <dbReference type="Proteomes" id="UP000076359"/>
    </source>
</evidence>
<reference evidence="2" key="2">
    <citation type="submission" date="2014-05" db="EMBL/GenBank/DDBJ databases">
        <title>The genome sequences of chimpanzee malaria parasites reveal the path to human adaptation.</title>
        <authorList>
            <person name="Otto T.D."/>
            <person name="Rayner J.C."/>
            <person name="Boehme U."/>
            <person name="Pain A."/>
            <person name="Spottiswoode N."/>
            <person name="Sanders M."/>
            <person name="Quail M."/>
            <person name="Ollomo B."/>
            <person name="Renaud F."/>
            <person name="Thomas A.W."/>
            <person name="Prugnolle F."/>
            <person name="Conway D.J."/>
            <person name="Newbold C."/>
            <person name="Berriman M."/>
        </authorList>
    </citation>
    <scope>NUCLEOTIDE SEQUENCE [LARGE SCALE GENOMIC DNA]</scope>
    <source>
        <strain evidence="2">CDC</strain>
    </source>
</reference>
<evidence type="ECO:0000313" key="4">
    <source>
        <dbReference type="Proteomes" id="UP000027581"/>
    </source>
</evidence>
<evidence type="ECO:0000256" key="1">
    <source>
        <dbReference type="SAM" id="Phobius"/>
    </source>
</evidence>
<dbReference type="Proteomes" id="UP000027581">
    <property type="component" value="Unassembled WGS sequence"/>
</dbReference>
<dbReference type="EMBL" id="LVLA01000001">
    <property type="protein sequence ID" value="KYO03658.1"/>
    <property type="molecule type" value="Genomic_DNA"/>
</dbReference>
<proteinExistence type="predicted"/>
<dbReference type="EMBL" id="HG810776">
    <property type="protein sequence ID" value="CDO67274.1"/>
    <property type="molecule type" value="Genomic_DNA"/>
</dbReference>
<evidence type="ECO:0000313" key="3">
    <source>
        <dbReference type="EMBL" id="KYO03658.1"/>
    </source>
</evidence>
<dbReference type="VEuPathDB" id="PlasmoDB:PRCDC_API04100"/>
<evidence type="ECO:0000313" key="2">
    <source>
        <dbReference type="EMBL" id="CDO67274.1"/>
    </source>
</evidence>
<dbReference type="RefSeq" id="XP_019970973.1">
    <property type="nucleotide sequence ID" value="NW_017962150.1"/>
</dbReference>